<dbReference type="RefSeq" id="XP_046055365.1">
    <property type="nucleotide sequence ID" value="XM_046189585.1"/>
</dbReference>
<feature type="transmembrane region" description="Helical" evidence="5">
    <location>
        <begin position="1049"/>
        <end position="1069"/>
    </location>
</feature>
<comment type="subcellular location">
    <subcellularLocation>
        <location evidence="1">Membrane</location>
        <topology evidence="1">Multi-pass membrane protein</topology>
    </subcellularLocation>
</comment>
<dbReference type="PANTHER" id="PTHR23524">
    <property type="entry name" value="TRANSPORTER, PUTATIVE (AFU_ORTHOLOGUE AFUA_8G04850)-RELATED"/>
    <property type="match status" value="1"/>
</dbReference>
<dbReference type="Gene3D" id="3.90.640.10">
    <property type="entry name" value="Actin, Chain A, domain 4"/>
    <property type="match status" value="1"/>
</dbReference>
<evidence type="ECO:0008006" key="8">
    <source>
        <dbReference type="Google" id="ProtNLM"/>
    </source>
</evidence>
<comment type="similarity">
    <text evidence="3">Belongs to the actin family.</text>
</comment>
<dbReference type="EMBL" id="JAGMUX010000002">
    <property type="protein sequence ID" value="KAH7267546.1"/>
    <property type="molecule type" value="Genomic_DNA"/>
</dbReference>
<comment type="caution">
    <text evidence="6">The sequence shown here is derived from an EMBL/GenBank/DDBJ whole genome shotgun (WGS) entry which is preliminary data.</text>
</comment>
<feature type="transmembrane region" description="Helical" evidence="5">
    <location>
        <begin position="1009"/>
        <end position="1029"/>
    </location>
</feature>
<evidence type="ECO:0000256" key="5">
    <source>
        <dbReference type="SAM" id="Phobius"/>
    </source>
</evidence>
<keyword evidence="2" id="KW-0325">Glycoprotein</keyword>
<dbReference type="SUPFAM" id="SSF103473">
    <property type="entry name" value="MFS general substrate transporter"/>
    <property type="match status" value="2"/>
</dbReference>
<dbReference type="GO" id="GO:0022857">
    <property type="term" value="F:transmembrane transporter activity"/>
    <property type="evidence" value="ECO:0007669"/>
    <property type="project" value="InterPro"/>
</dbReference>
<feature type="transmembrane region" description="Helical" evidence="5">
    <location>
        <begin position="1246"/>
        <end position="1269"/>
    </location>
</feature>
<dbReference type="Pfam" id="PF07690">
    <property type="entry name" value="MFS_1"/>
    <property type="match status" value="2"/>
</dbReference>
<dbReference type="InterPro" id="IPR004000">
    <property type="entry name" value="Actin"/>
</dbReference>
<dbReference type="CDD" id="cd10206">
    <property type="entry name" value="ASKHA_NBD_Arp8-like"/>
    <property type="match status" value="1"/>
</dbReference>
<keyword evidence="5" id="KW-1133">Transmembrane helix</keyword>
<organism evidence="6 7">
    <name type="scientific">Fusarium redolens</name>
    <dbReference type="NCBI Taxonomy" id="48865"/>
    <lineage>
        <taxon>Eukaryota</taxon>
        <taxon>Fungi</taxon>
        <taxon>Dikarya</taxon>
        <taxon>Ascomycota</taxon>
        <taxon>Pezizomycotina</taxon>
        <taxon>Sordariomycetes</taxon>
        <taxon>Hypocreomycetidae</taxon>
        <taxon>Hypocreales</taxon>
        <taxon>Nectriaceae</taxon>
        <taxon>Fusarium</taxon>
        <taxon>Fusarium redolens species complex</taxon>
    </lineage>
</organism>
<dbReference type="GeneID" id="70219539"/>
<feature type="transmembrane region" description="Helical" evidence="5">
    <location>
        <begin position="827"/>
        <end position="851"/>
    </location>
</feature>
<keyword evidence="7" id="KW-1185">Reference proteome</keyword>
<keyword evidence="5" id="KW-0472">Membrane</keyword>
<dbReference type="InterPro" id="IPR011701">
    <property type="entry name" value="MFS"/>
</dbReference>
<dbReference type="GO" id="GO:0016020">
    <property type="term" value="C:membrane"/>
    <property type="evidence" value="ECO:0007669"/>
    <property type="project" value="UniProtKB-SubCell"/>
</dbReference>
<accession>A0A9P9R529</accession>
<dbReference type="Proteomes" id="UP000720189">
    <property type="component" value="Unassembled WGS sequence"/>
</dbReference>
<keyword evidence="5" id="KW-0812">Transmembrane</keyword>
<feature type="compositionally biased region" description="Low complexity" evidence="4">
    <location>
        <begin position="592"/>
        <end position="605"/>
    </location>
</feature>
<feature type="region of interest" description="Disordered" evidence="4">
    <location>
        <begin position="65"/>
        <end position="102"/>
    </location>
</feature>
<feature type="transmembrane region" description="Helical" evidence="5">
    <location>
        <begin position="1131"/>
        <end position="1154"/>
    </location>
</feature>
<evidence type="ECO:0000256" key="2">
    <source>
        <dbReference type="ARBA" id="ARBA00023180"/>
    </source>
</evidence>
<dbReference type="InterPro" id="IPR036259">
    <property type="entry name" value="MFS_trans_sf"/>
</dbReference>
<evidence type="ECO:0000256" key="1">
    <source>
        <dbReference type="ARBA" id="ARBA00004141"/>
    </source>
</evidence>
<sequence length="1380" mass="151468">MVGKVSERVLLREGLERTDNGMKLTTWPDVTPINQKNYYTDYMKRDDQILALRLQSDATRDRLVQSARDRDRALSKTANGELPLPVADLPDEDGATTPSAGLDPSRVIVIHPGSQNLRIGFASDALPKTIPMTLATKFPQTESEMYEALPRRQFEAKTPDQQYGEEWSKKYNKMCNDLKVEMRANKRKVLPNSKELVQTFNRRTEPEVIQKHNDPLEIEWTDIETLDDPKSLASCFIGHQAERVPDDSNPKFKLWWPIQHGQWNEDGYTSQEHMYDDFETLLDKALRQELGLKTNSEWQQYSCVFVIPDLYDKKYVEQILRSCMTWFEFSRVCFVQEGMAATFGAGYTQACVVDVGAQKTAVTCVEDGLVIEDSRINLKYGGYDITDTFLKMMLYDNFPYQDMNLRRRYDFLLAEELKIKHCTMSQADISVQLFNFHVRAPNQPTRKYAFKTYDEVILAPMGVYDPAIFDNSAKLRGRRKLVERSYNAYDVDIPDDPTSAAQLAILALVQPSITSNANGFTLSQPDISTPIKENKQFNFLGAKEGMTNGTPMGSHAGSPAPEGANTPLPYVFGKDREGVNGGSPAPNGSRAGGTPNPGQTQPPAGMFVDAAARTAKSMAAERDAVLPVAPLDIAILTSIQNAAKGDEKKLRDLLGSIMVIGGGAKIPHFTVVLEEKIKARRPELSDRILVSRSARDMDEQVVTWKGASVFAKLSTNDSWITPFEFERLGARTLHHKVLWACRRQKLIGWGEKPLDICSPALASISSHPSIALSTTTSTFRVPKYQFILCLQCDIPPLSEQQSFRKNPAMLRYLPFAPSTTPLQALTYLLGISLFSISFLVFLNSSVSFVITDLIGQKEGVGDVVGTLGFVDELVALVACPGWGLVSDRLGVRWVAVIGYAIIGVSLALFVQAKTVYPQLLLARVLFAIGASAAATMVTAILPSLTDDSNDEEDEAQARIKALQHATARSSIAFSVESEATITQERYTQSISEPSTTDTADTAAGRPSKLAGFVGLFTGCGALVALTLFLPLPARFGENKDTTPAEAVSYSFYIVALVALAVSIFVAIGLRNIKGEEGKGWRTLFGLKNEDESSDGNGRERRKLAPYLHLMKDSVFLGFVDSRIGLGYVGGFVARASSVAISLFIPLYVNTFYISNGFCKGSPHDSSPELKEECRAAYVLSSILTGVAQLMGLICAPIFGYLASRTGRINYPIVVSTVFGIAGYIALPQLSSPEIKDVDGRGGSPAIFFIVSLLGISQIGAIVCSLGSLGRGILAVELPRTARPESLLQPEEYESANDESRPLISITTDQESVSRIRLKGSIAGVYSLYGGFAILLLTKLGGSLFDKLSNGAPFYMMAIFNAVLLAFSLGMDASHTFSHRV</sequence>
<feature type="transmembrane region" description="Helical" evidence="5">
    <location>
        <begin position="1208"/>
        <end position="1226"/>
    </location>
</feature>
<dbReference type="SUPFAM" id="SSF53067">
    <property type="entry name" value="Actin-like ATPase domain"/>
    <property type="match status" value="2"/>
</dbReference>
<feature type="compositionally biased region" description="Basic and acidic residues" evidence="4">
    <location>
        <begin position="65"/>
        <end position="74"/>
    </location>
</feature>
<evidence type="ECO:0000313" key="7">
    <source>
        <dbReference type="Proteomes" id="UP000720189"/>
    </source>
</evidence>
<feature type="region of interest" description="Disordered" evidence="4">
    <location>
        <begin position="542"/>
        <end position="605"/>
    </location>
</feature>
<evidence type="ECO:0000256" key="4">
    <source>
        <dbReference type="SAM" id="MobiDB-lite"/>
    </source>
</evidence>
<dbReference type="SMART" id="SM00268">
    <property type="entry name" value="ACTIN"/>
    <property type="match status" value="1"/>
</dbReference>
<evidence type="ECO:0000313" key="6">
    <source>
        <dbReference type="EMBL" id="KAH7267546.1"/>
    </source>
</evidence>
<feature type="transmembrane region" description="Helical" evidence="5">
    <location>
        <begin position="1321"/>
        <end position="1339"/>
    </location>
</feature>
<dbReference type="Gene3D" id="1.20.1250.20">
    <property type="entry name" value="MFS general substrate transporter like domains"/>
    <property type="match status" value="2"/>
</dbReference>
<dbReference type="Pfam" id="PF00022">
    <property type="entry name" value="Actin"/>
    <property type="match status" value="2"/>
</dbReference>
<name>A0A9P9R529_FUSRE</name>
<feature type="transmembrane region" description="Helical" evidence="5">
    <location>
        <begin position="891"/>
        <end position="910"/>
    </location>
</feature>
<dbReference type="InterPro" id="IPR043129">
    <property type="entry name" value="ATPase_NBD"/>
</dbReference>
<dbReference type="OrthoDB" id="5572108at2759"/>
<dbReference type="PANTHER" id="PTHR23524:SF1">
    <property type="entry name" value="MRH DOMAIN-CONTAINING PROTEIN-RELATED"/>
    <property type="match status" value="1"/>
</dbReference>
<dbReference type="Gene3D" id="3.30.420.40">
    <property type="match status" value="2"/>
</dbReference>
<feature type="transmembrane region" description="Helical" evidence="5">
    <location>
        <begin position="1351"/>
        <end position="1370"/>
    </location>
</feature>
<dbReference type="Gene3D" id="3.30.420.580">
    <property type="match status" value="1"/>
</dbReference>
<dbReference type="FunFam" id="3.30.420.40:FF:000232">
    <property type="entry name" value="Actin-related protein 8"/>
    <property type="match status" value="1"/>
</dbReference>
<feature type="transmembrane region" description="Helical" evidence="5">
    <location>
        <begin position="1174"/>
        <end position="1201"/>
    </location>
</feature>
<proteinExistence type="inferred from homology"/>
<gene>
    <name evidence="6" type="ORF">BKA55DRAFT_534315</name>
</gene>
<evidence type="ECO:0000256" key="3">
    <source>
        <dbReference type="RuleBase" id="RU000487"/>
    </source>
</evidence>
<reference evidence="6" key="1">
    <citation type="journal article" date="2021" name="Nat. Commun.">
        <title>Genetic determinants of endophytism in the Arabidopsis root mycobiome.</title>
        <authorList>
            <person name="Mesny F."/>
            <person name="Miyauchi S."/>
            <person name="Thiergart T."/>
            <person name="Pickel B."/>
            <person name="Atanasova L."/>
            <person name="Karlsson M."/>
            <person name="Huettel B."/>
            <person name="Barry K.W."/>
            <person name="Haridas S."/>
            <person name="Chen C."/>
            <person name="Bauer D."/>
            <person name="Andreopoulos W."/>
            <person name="Pangilinan J."/>
            <person name="LaButti K."/>
            <person name="Riley R."/>
            <person name="Lipzen A."/>
            <person name="Clum A."/>
            <person name="Drula E."/>
            <person name="Henrissat B."/>
            <person name="Kohler A."/>
            <person name="Grigoriev I.V."/>
            <person name="Martin F.M."/>
            <person name="Hacquard S."/>
        </authorList>
    </citation>
    <scope>NUCLEOTIDE SEQUENCE</scope>
    <source>
        <strain evidence="6">MPI-CAGE-AT-0023</strain>
    </source>
</reference>
<protein>
    <recommendedName>
        <fullName evidence="8">Actin-related protein 8</fullName>
    </recommendedName>
</protein>